<dbReference type="Proteomes" id="UP001365542">
    <property type="component" value="Unassembled WGS sequence"/>
</dbReference>
<protein>
    <recommendedName>
        <fullName evidence="7">SUN domain-containing protein</fullName>
    </recommendedName>
</protein>
<dbReference type="InterPro" id="IPR045119">
    <property type="entry name" value="SUN1-5"/>
</dbReference>
<keyword evidence="3 6" id="KW-1133">Transmembrane helix</keyword>
<dbReference type="InterPro" id="IPR012919">
    <property type="entry name" value="SUN_dom"/>
</dbReference>
<evidence type="ECO:0000259" key="7">
    <source>
        <dbReference type="PROSITE" id="PS51469"/>
    </source>
</evidence>
<evidence type="ECO:0000256" key="3">
    <source>
        <dbReference type="ARBA" id="ARBA00022989"/>
    </source>
</evidence>
<gene>
    <name evidence="8" type="ORF">TWF694_009970</name>
</gene>
<comment type="caution">
    <text evidence="8">The sequence shown here is derived from an EMBL/GenBank/DDBJ whole genome shotgun (WGS) entry which is preliminary data.</text>
</comment>
<keyword evidence="9" id="KW-1185">Reference proteome</keyword>
<proteinExistence type="predicted"/>
<sequence length="933" mass="101703">MSAGARRSNRAVPAFTGNNLIHNSNPLPPVSSLPSFSYGSPQTTAPRPLSARDAKVTIADALESADVAAKARLEAAARERKLAEERAAAEAAAAKAKASARQPSVEPVATTSTTASRKRSLRSQSVLSQDEDTFHEGDETSLEIHRIIASARNPLPESSMLKSRSVNAGTKEPRSAMKGSREEALRPSAKTRAKHTTSTRRTIPVTPLPIVGERDATFDEENQGIGLAPRLVSPSPTPQPSNRGDGDGDGDDRDVSAFRDRQGTPPDTIDYAGDVSPDQASVSSPVAAEDASDKKLHSTQSSSRQAISKPWFLLPSAKTSFRTASIGVKKTAAIISIFLKNLFGPLLNYLLLGFFIFGISTLSYSFLQRSSSFSPPILPPSSSEDVIARLMEVEKQLGALSRAYDNDNRPWDYKIDKEQQLASVRSVISAYSSLSTALDKHTRTYKTEQRASMATMSAFNAKMSKLDKSVEDNKGTLKEHKASAQSLRDQLSKVQGHIKSVDADLQRLKKSQELTDRALRTIEATLPKQIAARLDPDTGKIVVAPELLRYLQTVLRKDMQEEVAKLVPSVRGKPTTSGNEEATYNWDGFLKTNAAKMRGYFGQMSEERWKEAIADGVIVSREDMIKVIRDEFDSVRNVADRDHQKLLKQLTVEAEGAARNVVSTAATSISSAALAAVSNYIRHSKGASGSSSNQYADALIQAALHQYSATIRQKPDYALLVRGTLIDPRLTSSTFDPYGNPGVLGKLSTMFRPGPNEPAHVLTESTNLGDCWSFPQSSGQVSILLAEHIYPSDVTIDHVPRGISGDDTSAPKEVEFWVHIDDASVRQQISKAASVAIGDVSDSASSNHYVANGYVRVASFVYDVNSQYPVQTFELPVDLQKLHIPVRSVSFRILSNWGNDEYTSIYRLRVHGNPVSQRNKSGLADNVRHFNEL</sequence>
<feature type="domain" description="SUN" evidence="7">
    <location>
        <begin position="723"/>
        <end position="915"/>
    </location>
</feature>
<feature type="region of interest" description="Disordered" evidence="5">
    <location>
        <begin position="1"/>
        <end position="50"/>
    </location>
</feature>
<dbReference type="GO" id="GO:0034993">
    <property type="term" value="C:meiotic nuclear membrane microtubule tethering complex"/>
    <property type="evidence" value="ECO:0007669"/>
    <property type="project" value="TreeGrafter"/>
</dbReference>
<feature type="compositionally biased region" description="Low complexity" evidence="5">
    <location>
        <begin position="89"/>
        <end position="101"/>
    </location>
</feature>
<dbReference type="GO" id="GO:0043495">
    <property type="term" value="F:protein-membrane adaptor activity"/>
    <property type="evidence" value="ECO:0007669"/>
    <property type="project" value="TreeGrafter"/>
</dbReference>
<comment type="subcellular location">
    <subcellularLocation>
        <location evidence="1">Membrane</location>
    </subcellularLocation>
</comment>
<dbReference type="PROSITE" id="PS51469">
    <property type="entry name" value="SUN"/>
    <property type="match status" value="1"/>
</dbReference>
<dbReference type="Gene3D" id="2.60.120.260">
    <property type="entry name" value="Galactose-binding domain-like"/>
    <property type="match status" value="1"/>
</dbReference>
<evidence type="ECO:0000256" key="1">
    <source>
        <dbReference type="ARBA" id="ARBA00004370"/>
    </source>
</evidence>
<dbReference type="PANTHER" id="PTHR12911">
    <property type="entry name" value="SAD1/UNC-84-LIKE PROTEIN-RELATED"/>
    <property type="match status" value="1"/>
</dbReference>
<feature type="compositionally biased region" description="Basic residues" evidence="5">
    <location>
        <begin position="189"/>
        <end position="198"/>
    </location>
</feature>
<keyword evidence="4 6" id="KW-0472">Membrane</keyword>
<organism evidence="8 9">
    <name type="scientific">Orbilia ellipsospora</name>
    <dbReference type="NCBI Taxonomy" id="2528407"/>
    <lineage>
        <taxon>Eukaryota</taxon>
        <taxon>Fungi</taxon>
        <taxon>Dikarya</taxon>
        <taxon>Ascomycota</taxon>
        <taxon>Pezizomycotina</taxon>
        <taxon>Orbiliomycetes</taxon>
        <taxon>Orbiliales</taxon>
        <taxon>Orbiliaceae</taxon>
        <taxon>Orbilia</taxon>
    </lineage>
</organism>
<evidence type="ECO:0000313" key="9">
    <source>
        <dbReference type="Proteomes" id="UP001365542"/>
    </source>
</evidence>
<dbReference type="Pfam" id="PF07738">
    <property type="entry name" value="Sad1_UNC"/>
    <property type="match status" value="2"/>
</dbReference>
<dbReference type="PANTHER" id="PTHR12911:SF8">
    <property type="entry name" value="KLAROID PROTEIN-RELATED"/>
    <property type="match status" value="1"/>
</dbReference>
<reference evidence="8 9" key="1">
    <citation type="submission" date="2019-10" db="EMBL/GenBank/DDBJ databases">
        <authorList>
            <person name="Palmer J.M."/>
        </authorList>
    </citation>
    <scope>NUCLEOTIDE SEQUENCE [LARGE SCALE GENOMIC DNA]</scope>
    <source>
        <strain evidence="8 9">TWF694</strain>
    </source>
</reference>
<feature type="compositionally biased region" description="Basic and acidic residues" evidence="5">
    <location>
        <begin position="171"/>
        <end position="185"/>
    </location>
</feature>
<evidence type="ECO:0000256" key="6">
    <source>
        <dbReference type="SAM" id="Phobius"/>
    </source>
</evidence>
<feature type="region of interest" description="Disordered" evidence="5">
    <location>
        <begin position="74"/>
        <end position="139"/>
    </location>
</feature>
<feature type="region of interest" description="Disordered" evidence="5">
    <location>
        <begin position="155"/>
        <end position="211"/>
    </location>
</feature>
<evidence type="ECO:0000256" key="4">
    <source>
        <dbReference type="ARBA" id="ARBA00023136"/>
    </source>
</evidence>
<dbReference type="EMBL" id="JAVHJO010000006">
    <property type="protein sequence ID" value="KAK6539777.1"/>
    <property type="molecule type" value="Genomic_DNA"/>
</dbReference>
<feature type="compositionally biased region" description="Basic and acidic residues" evidence="5">
    <location>
        <begin position="253"/>
        <end position="262"/>
    </location>
</feature>
<name>A0AAV9XCJ2_9PEZI</name>
<feature type="region of interest" description="Disordered" evidence="5">
    <location>
        <begin position="226"/>
        <end position="302"/>
    </location>
</feature>
<evidence type="ECO:0000313" key="8">
    <source>
        <dbReference type="EMBL" id="KAK6539777.1"/>
    </source>
</evidence>
<feature type="compositionally biased region" description="Basic and acidic residues" evidence="5">
    <location>
        <begin position="74"/>
        <end position="88"/>
    </location>
</feature>
<evidence type="ECO:0000256" key="2">
    <source>
        <dbReference type="ARBA" id="ARBA00022692"/>
    </source>
</evidence>
<feature type="transmembrane region" description="Helical" evidence="6">
    <location>
        <begin position="346"/>
        <end position="367"/>
    </location>
</feature>
<accession>A0AAV9XCJ2</accession>
<dbReference type="AlphaFoldDB" id="A0AAV9XCJ2"/>
<keyword evidence="2 6" id="KW-0812">Transmembrane</keyword>
<evidence type="ECO:0000256" key="5">
    <source>
        <dbReference type="SAM" id="MobiDB-lite"/>
    </source>
</evidence>